<accession>A0A2T9ZKQ0</accession>
<sequence length="177" mass="18983">MGTLQTVEWTASSKNELSGKVTINIREIVNGELDDPKLLAKNVSFDSGSASVLIPSDLSPNSGYVIQIYGKGGNINEMSEEIGISADSSAITTTKDSEGSNKRVVRITSTVTVTPERRSTTATDLDDETDEEMFEESTIEVTEMITISGSTTLSGTPDRLNPAIPLYVVLIFAFLAL</sequence>
<dbReference type="AlphaFoldDB" id="A0A2T9ZKQ0"/>
<comment type="caution">
    <text evidence="3">The sequence shown here is derived from an EMBL/GenBank/DDBJ whole genome shotgun (WGS) entry which is preliminary data.</text>
</comment>
<reference evidence="3 4" key="1">
    <citation type="journal article" date="2018" name="MBio">
        <title>Comparative Genomics Reveals the Core Gene Toolbox for the Fungus-Insect Symbiosis.</title>
        <authorList>
            <person name="Wang Y."/>
            <person name="Stata M."/>
            <person name="Wang W."/>
            <person name="Stajich J.E."/>
            <person name="White M.M."/>
            <person name="Moncalvo J.M."/>
        </authorList>
    </citation>
    <scope>NUCLEOTIDE SEQUENCE [LARGE SCALE GENOMIC DNA]</scope>
    <source>
        <strain evidence="3 4">SC-DP-2</strain>
    </source>
</reference>
<protein>
    <recommendedName>
        <fullName evidence="2">Yeast cell wall synthesis Kre9/Knh1-like N-terminal domain-containing protein</fullName>
    </recommendedName>
</protein>
<name>A0A2T9ZKQ0_9FUNG</name>
<keyword evidence="1" id="KW-0732">Signal</keyword>
<dbReference type="Proteomes" id="UP000245609">
    <property type="component" value="Unassembled WGS sequence"/>
</dbReference>
<keyword evidence="4" id="KW-1185">Reference proteome</keyword>
<gene>
    <name evidence="3" type="ORF">BB560_000316</name>
</gene>
<dbReference type="Pfam" id="PF10342">
    <property type="entry name" value="Kre9_KNH"/>
    <property type="match status" value="1"/>
</dbReference>
<organism evidence="3 4">
    <name type="scientific">Smittium megazygosporum</name>
    <dbReference type="NCBI Taxonomy" id="133381"/>
    <lineage>
        <taxon>Eukaryota</taxon>
        <taxon>Fungi</taxon>
        <taxon>Fungi incertae sedis</taxon>
        <taxon>Zoopagomycota</taxon>
        <taxon>Kickxellomycotina</taxon>
        <taxon>Harpellomycetes</taxon>
        <taxon>Harpellales</taxon>
        <taxon>Legeriomycetaceae</taxon>
        <taxon>Smittium</taxon>
    </lineage>
</organism>
<evidence type="ECO:0000313" key="4">
    <source>
        <dbReference type="Proteomes" id="UP000245609"/>
    </source>
</evidence>
<evidence type="ECO:0000259" key="2">
    <source>
        <dbReference type="Pfam" id="PF10342"/>
    </source>
</evidence>
<evidence type="ECO:0000256" key="1">
    <source>
        <dbReference type="ARBA" id="ARBA00022729"/>
    </source>
</evidence>
<evidence type="ECO:0000313" key="3">
    <source>
        <dbReference type="EMBL" id="PVV05168.1"/>
    </source>
</evidence>
<proteinExistence type="predicted"/>
<dbReference type="EMBL" id="MBFS01000030">
    <property type="protein sequence ID" value="PVV05168.1"/>
    <property type="molecule type" value="Genomic_DNA"/>
</dbReference>
<feature type="domain" description="Yeast cell wall synthesis Kre9/Knh1-like N-terminal" evidence="2">
    <location>
        <begin position="4"/>
        <end position="73"/>
    </location>
</feature>
<dbReference type="InterPro" id="IPR018466">
    <property type="entry name" value="Kre9/Knh1-like_N"/>
</dbReference>